<name>H6NG49_9BACL</name>
<reference evidence="1 2" key="1">
    <citation type="journal article" date="2012" name="J. Bacteriol.">
        <title>Complete Genome Sequence of Paenibacillus mucilaginosus 3016, a Bacterium Functional as Microbial Fertilizer.</title>
        <authorList>
            <person name="Ma M."/>
            <person name="Wang Z."/>
            <person name="Li L."/>
            <person name="Jiang X."/>
            <person name="Guan D."/>
            <person name="Cao F."/>
            <person name="Chen H."/>
            <person name="Wang X."/>
            <person name="Shen D."/>
            <person name="Du B."/>
            <person name="Li J."/>
        </authorList>
    </citation>
    <scope>NUCLEOTIDE SEQUENCE [LARGE SCALE GENOMIC DNA]</scope>
    <source>
        <strain evidence="1 2">3016</strain>
    </source>
</reference>
<dbReference type="KEGG" id="pmq:PM3016_5476"/>
<evidence type="ECO:0000313" key="1">
    <source>
        <dbReference type="EMBL" id="AFC32176.1"/>
    </source>
</evidence>
<gene>
    <name evidence="1" type="ORF">PM3016_5476</name>
</gene>
<evidence type="ECO:0000313" key="2">
    <source>
        <dbReference type="Proteomes" id="UP000007523"/>
    </source>
</evidence>
<dbReference type="AlphaFoldDB" id="H6NG49"/>
<dbReference type="STRING" id="1116391.PM3016_5476"/>
<protein>
    <submittedName>
        <fullName evidence="1">Uncharacterized protein</fullName>
    </submittedName>
</protein>
<proteinExistence type="predicted"/>
<accession>H6NG49</accession>
<sequence length="49" mass="5637">MLDFSKMCEIAGCEEPAVYWINKIGKACKDCTAEVLDDLKIDEEEIRRI</sequence>
<keyword evidence="2" id="KW-1185">Reference proteome</keyword>
<dbReference type="Proteomes" id="UP000007523">
    <property type="component" value="Chromosome"/>
</dbReference>
<dbReference type="HOGENOM" id="CLU_3138590_0_0_9"/>
<dbReference type="EMBL" id="CP003235">
    <property type="protein sequence ID" value="AFC32176.1"/>
    <property type="molecule type" value="Genomic_DNA"/>
</dbReference>
<organism evidence="1 2">
    <name type="scientific">Paenibacillus mucilaginosus 3016</name>
    <dbReference type="NCBI Taxonomy" id="1116391"/>
    <lineage>
        <taxon>Bacteria</taxon>
        <taxon>Bacillati</taxon>
        <taxon>Bacillota</taxon>
        <taxon>Bacilli</taxon>
        <taxon>Bacillales</taxon>
        <taxon>Paenibacillaceae</taxon>
        <taxon>Paenibacillus</taxon>
    </lineage>
</organism>